<dbReference type="EMBL" id="LAZR01068627">
    <property type="protein sequence ID" value="KKK49285.1"/>
    <property type="molecule type" value="Genomic_DNA"/>
</dbReference>
<feature type="non-terminal residue" evidence="1">
    <location>
        <position position="307"/>
    </location>
</feature>
<proteinExistence type="predicted"/>
<evidence type="ECO:0000313" key="1">
    <source>
        <dbReference type="EMBL" id="KKK49285.1"/>
    </source>
</evidence>
<dbReference type="AlphaFoldDB" id="A0A0F8WM06"/>
<organism evidence="1">
    <name type="scientific">marine sediment metagenome</name>
    <dbReference type="NCBI Taxonomy" id="412755"/>
    <lineage>
        <taxon>unclassified sequences</taxon>
        <taxon>metagenomes</taxon>
        <taxon>ecological metagenomes</taxon>
    </lineage>
</organism>
<sequence>MSSGENAVGIGERSRQKAILAVRWTQHVGRRRFLRGAGSLGMGLALVSLLGCRGGDERPLTTLDRTIGLGEDGVLRYGPGEPYEVRTELAQAQAGRERRRSLVVFHHFADFQLLDEESPLRGEWQDSCPTPLSTSAFRPQETLTAHAAASLIRQANRISRSPLTSRLTDFALHTGNAIDNAQYNELRWFIDLMDGRQIQPDSGGPGYEGVQSESPDQRYPDLLARAQLPFVPRGIRYPWYTALGNRDVLAQGNFAPDDASRQIAVGGEKIIDLSPTGKEEVCEDPSILLDPERAQDILADELTEVRG</sequence>
<accession>A0A0F8WM06</accession>
<gene>
    <name evidence="1" type="ORF">LCGC14_3136600</name>
</gene>
<protein>
    <submittedName>
        <fullName evidence="1">Uncharacterized protein</fullName>
    </submittedName>
</protein>
<comment type="caution">
    <text evidence="1">The sequence shown here is derived from an EMBL/GenBank/DDBJ whole genome shotgun (WGS) entry which is preliminary data.</text>
</comment>
<reference evidence="1" key="1">
    <citation type="journal article" date="2015" name="Nature">
        <title>Complex archaea that bridge the gap between prokaryotes and eukaryotes.</title>
        <authorList>
            <person name="Spang A."/>
            <person name="Saw J.H."/>
            <person name="Jorgensen S.L."/>
            <person name="Zaremba-Niedzwiedzka K."/>
            <person name="Martijn J."/>
            <person name="Lind A.E."/>
            <person name="van Eijk R."/>
            <person name="Schleper C."/>
            <person name="Guy L."/>
            <person name="Ettema T.J."/>
        </authorList>
    </citation>
    <scope>NUCLEOTIDE SEQUENCE</scope>
</reference>
<name>A0A0F8WM06_9ZZZZ</name>